<feature type="domain" description="Iminophenyl-pyruvate dimer synthase" evidence="1">
    <location>
        <begin position="18"/>
        <end position="240"/>
    </location>
</feature>
<sequence length="421" mass="45521">MAAIEPALLDKSTTIKMLHDACELEHMLCVQYLYAAATLAQGGDPGITAVRAALTEQWSQQLTRIAVQEMYHLTLANNILIALGAAPLLWRPNFPQPASRYSDISLPSTLTPFDRDTVNRFLCWEKPEPDGWWDAFCAECGRQAHARLNMAIPASQERPYGSIAELYDQIKKAILGHPEWIDRASATRQVTSALIPLTPTLEAITTAEQAARYIDLIVLEGEGVPDWQSNSHFAYFHQIADQLDGLNRAQPDFVPGWPTVENPAYDATNTGGTLITDPAARSVGVAFNELYLLFVDMLTRLFTPDGESAAQRRGLARVITALMPLGIKPLAALLTRLPAGADHPGRYAGPSFELPQPQPTGPPATIDALAGRLLAVAGRCRVLGLTDSGIGAEAQDALATIAARLETLVPLFAPSSVELSA</sequence>
<dbReference type="InterPro" id="IPR012347">
    <property type="entry name" value="Ferritin-like"/>
</dbReference>
<organism evidence="2 3">
    <name type="scientific">Micromonospora rifamycinica</name>
    <dbReference type="NCBI Taxonomy" id="291594"/>
    <lineage>
        <taxon>Bacteria</taxon>
        <taxon>Bacillati</taxon>
        <taxon>Actinomycetota</taxon>
        <taxon>Actinomycetes</taxon>
        <taxon>Micromonosporales</taxon>
        <taxon>Micromonosporaceae</taxon>
        <taxon>Micromonospora</taxon>
    </lineage>
</organism>
<protein>
    <submittedName>
        <fullName evidence="2">Ferritin-like</fullName>
    </submittedName>
</protein>
<name>A0A109IMY7_9ACTN</name>
<dbReference type="Proteomes" id="UP000198226">
    <property type="component" value="Chromosome I"/>
</dbReference>
<dbReference type="Gene3D" id="1.20.1260.10">
    <property type="match status" value="1"/>
</dbReference>
<evidence type="ECO:0000313" key="2">
    <source>
        <dbReference type="EMBL" id="SCG75007.1"/>
    </source>
</evidence>
<dbReference type="SUPFAM" id="SSF47240">
    <property type="entry name" value="Ferritin-like"/>
    <property type="match status" value="1"/>
</dbReference>
<proteinExistence type="predicted"/>
<dbReference type="RefSeq" id="WP_067304138.1">
    <property type="nucleotide sequence ID" value="NZ_LRMV01000021.1"/>
</dbReference>
<dbReference type="InterPro" id="IPR009078">
    <property type="entry name" value="Ferritin-like_SF"/>
</dbReference>
<reference evidence="3" key="1">
    <citation type="submission" date="2016-06" db="EMBL/GenBank/DDBJ databases">
        <authorList>
            <person name="Varghese N."/>
            <person name="Submissions Spin"/>
        </authorList>
    </citation>
    <scope>NUCLEOTIDE SEQUENCE [LARGE SCALE GENOMIC DNA]</scope>
    <source>
        <strain evidence="3">DSM 44983</strain>
    </source>
</reference>
<evidence type="ECO:0000259" key="1">
    <source>
        <dbReference type="Pfam" id="PF12902"/>
    </source>
</evidence>
<dbReference type="OrthoDB" id="726375at2"/>
<dbReference type="InterPro" id="IPR026820">
    <property type="entry name" value="VioB/RebD_dom"/>
</dbReference>
<dbReference type="EMBL" id="LT607752">
    <property type="protein sequence ID" value="SCG75007.1"/>
    <property type="molecule type" value="Genomic_DNA"/>
</dbReference>
<dbReference type="Pfam" id="PF12902">
    <property type="entry name" value="Ferritin-like"/>
    <property type="match status" value="1"/>
</dbReference>
<gene>
    <name evidence="2" type="ORF">GA0070623_3954</name>
</gene>
<evidence type="ECO:0000313" key="3">
    <source>
        <dbReference type="Proteomes" id="UP000198226"/>
    </source>
</evidence>
<accession>A0A109IMY7</accession>
<keyword evidence="3" id="KW-1185">Reference proteome</keyword>
<dbReference type="AlphaFoldDB" id="A0A109IMY7"/>